<dbReference type="InterPro" id="IPR012337">
    <property type="entry name" value="RNaseH-like_sf"/>
</dbReference>
<dbReference type="SMART" id="SM00252">
    <property type="entry name" value="SH2"/>
    <property type="match status" value="1"/>
</dbReference>
<dbReference type="Gene3D" id="1.10.10.2740">
    <property type="entry name" value="Spt6, Death-like domain"/>
    <property type="match status" value="1"/>
</dbReference>
<dbReference type="Pfam" id="PF14632">
    <property type="entry name" value="SPT6_acidic"/>
    <property type="match status" value="1"/>
</dbReference>
<name>A0A420H9Y8_9PEZI</name>
<feature type="compositionally biased region" description="Acidic residues" evidence="11">
    <location>
        <begin position="12"/>
        <end position="26"/>
    </location>
</feature>
<dbReference type="InterPro" id="IPR035019">
    <property type="entry name" value="Spt6_SH2_N"/>
</dbReference>
<dbReference type="InterPro" id="IPR023323">
    <property type="entry name" value="Tex-like_dom_sf"/>
</dbReference>
<dbReference type="GO" id="GO:0034728">
    <property type="term" value="P:nucleosome organization"/>
    <property type="evidence" value="ECO:0007669"/>
    <property type="project" value="TreeGrafter"/>
</dbReference>
<dbReference type="InterPro" id="IPR012340">
    <property type="entry name" value="NA-bd_OB-fold"/>
</dbReference>
<feature type="compositionally biased region" description="Basic residues" evidence="11">
    <location>
        <begin position="76"/>
        <end position="86"/>
    </location>
</feature>
<dbReference type="InterPro" id="IPR028083">
    <property type="entry name" value="Spt6_acidic_N_dom"/>
</dbReference>
<dbReference type="Gene3D" id="2.40.50.140">
    <property type="entry name" value="Nucleic acid-binding proteins"/>
    <property type="match status" value="1"/>
</dbReference>
<dbReference type="FunFam" id="3.30.505.10:FF:000065">
    <property type="entry name" value="Transcription elongation factor SPT6"/>
    <property type="match status" value="1"/>
</dbReference>
<dbReference type="InterPro" id="IPR028088">
    <property type="entry name" value="Spt6_HTH_DNA-bd_dom"/>
</dbReference>
<keyword evidence="5" id="KW-0158">Chromosome</keyword>
<comment type="function">
    <text evidence="9">Histone H3-H4 chaperone that plays a role in maintenance of chromatin structure during RNA polymerase II transcription elongation thereby repressing transcription initiation from cryptic promoters. Mediates the reassembly of nucleosomes onto the promoters of at least a selected set of genes during repression; the nucleosome reassembly is essential for transcriptional repression. Essential for viability.</text>
</comment>
<comment type="similarity">
    <text evidence="3 10">Belongs to the SPT6 family.</text>
</comment>
<dbReference type="GO" id="GO:0140673">
    <property type="term" value="P:transcription elongation-coupled chromatin remodeling"/>
    <property type="evidence" value="ECO:0007669"/>
    <property type="project" value="InterPro"/>
</dbReference>
<comment type="function">
    <text evidence="10">Plays a role in maintenance of chromatin structure during RNA polymerase II transcription elongation thereby repressing transcription initiation from cryptic promoters. Mediates the reassembly of nucleosomes onto the promoters of at least a selected set of genes during repression; the nucleosome reassembly is essential for transcriptional repression.</text>
</comment>
<dbReference type="PANTHER" id="PTHR10145">
    <property type="entry name" value="TRANSCRIPTION ELONGATION FACTOR SPT6"/>
    <property type="match status" value="1"/>
</dbReference>
<dbReference type="FunFam" id="1.10.10.2740:FF:000002">
    <property type="entry name" value="Transcription elongation factor Spt6"/>
    <property type="match status" value="1"/>
</dbReference>
<keyword evidence="13" id="KW-0251">Elongation factor</keyword>
<dbReference type="InterPro" id="IPR032706">
    <property type="entry name" value="Spt6_HHH"/>
</dbReference>
<evidence type="ECO:0000256" key="8">
    <source>
        <dbReference type="ARBA" id="ARBA00023242"/>
    </source>
</evidence>
<dbReference type="CDD" id="cd09928">
    <property type="entry name" value="SH2_Cterm_SPT6_like"/>
    <property type="match status" value="1"/>
</dbReference>
<feature type="region of interest" description="Disordered" evidence="11">
    <location>
        <begin position="181"/>
        <end position="212"/>
    </location>
</feature>
<dbReference type="GO" id="GO:0003746">
    <property type="term" value="F:translation elongation factor activity"/>
    <property type="evidence" value="ECO:0007669"/>
    <property type="project" value="UniProtKB-KW"/>
</dbReference>
<gene>
    <name evidence="13" type="ORF">GcC1_213015</name>
</gene>
<dbReference type="PROSITE" id="PS50126">
    <property type="entry name" value="S1"/>
    <property type="match status" value="1"/>
</dbReference>
<dbReference type="PANTHER" id="PTHR10145:SF6">
    <property type="entry name" value="TRANSCRIPTION ELONGATION FACTOR SPT6"/>
    <property type="match status" value="1"/>
</dbReference>
<dbReference type="FunFam" id="3.30.420.140:FF:000007">
    <property type="entry name" value="Transcription elongation factor SPT6"/>
    <property type="match status" value="1"/>
</dbReference>
<dbReference type="FunFam" id="1.10.150.850:FF:000001">
    <property type="entry name" value="Transcription elongation factor spt6"/>
    <property type="match status" value="1"/>
</dbReference>
<evidence type="ECO:0000256" key="6">
    <source>
        <dbReference type="ARBA" id="ARBA00022999"/>
    </source>
</evidence>
<dbReference type="Gene3D" id="1.10.10.650">
    <property type="entry name" value="RuvA domain 2-like"/>
    <property type="match status" value="1"/>
</dbReference>
<dbReference type="InterPro" id="IPR003029">
    <property type="entry name" value="S1_domain"/>
</dbReference>
<evidence type="ECO:0000256" key="1">
    <source>
        <dbReference type="ARBA" id="ARBA00004123"/>
    </source>
</evidence>
<feature type="compositionally biased region" description="Basic and acidic residues" evidence="11">
    <location>
        <begin position="186"/>
        <end position="203"/>
    </location>
</feature>
<evidence type="ECO:0000256" key="11">
    <source>
        <dbReference type="SAM" id="MobiDB-lite"/>
    </source>
</evidence>
<keyword evidence="8 10" id="KW-0539">Nucleus</keyword>
<dbReference type="Gene3D" id="3.30.505.10">
    <property type="entry name" value="SH2 domain"/>
    <property type="match status" value="2"/>
</dbReference>
<evidence type="ECO:0000256" key="2">
    <source>
        <dbReference type="ARBA" id="ARBA00004286"/>
    </source>
</evidence>
<dbReference type="Pfam" id="PF14639">
    <property type="entry name" value="YqgF"/>
    <property type="match status" value="1"/>
</dbReference>
<dbReference type="FunFam" id="3.30.505.10:FF:000056">
    <property type="entry name" value="Transcription elongation factor Spt6"/>
    <property type="match status" value="1"/>
</dbReference>
<dbReference type="EMBL" id="MCBR01021321">
    <property type="protein sequence ID" value="RKF54254.1"/>
    <property type="molecule type" value="Genomic_DNA"/>
</dbReference>
<dbReference type="GO" id="GO:0031491">
    <property type="term" value="F:nucleosome binding"/>
    <property type="evidence" value="ECO:0007669"/>
    <property type="project" value="TreeGrafter"/>
</dbReference>
<dbReference type="GO" id="GO:0005694">
    <property type="term" value="C:chromosome"/>
    <property type="evidence" value="ECO:0007669"/>
    <property type="project" value="UniProtKB-SubCell"/>
</dbReference>
<evidence type="ECO:0000259" key="12">
    <source>
        <dbReference type="PROSITE" id="PS50126"/>
    </source>
</evidence>
<dbReference type="InterPro" id="IPR010994">
    <property type="entry name" value="RuvA_2-like"/>
</dbReference>
<keyword evidence="6" id="KW-0727">SH2 domain</keyword>
<feature type="compositionally biased region" description="Acidic residues" evidence="11">
    <location>
        <begin position="39"/>
        <end position="53"/>
    </location>
</feature>
<dbReference type="Pfam" id="PF22706">
    <property type="entry name" value="Tex_central_region"/>
    <property type="match status" value="1"/>
</dbReference>
<keyword evidence="7 10" id="KW-0804">Transcription</keyword>
<organism evidence="13 14">
    <name type="scientific">Golovinomyces cichoracearum</name>
    <dbReference type="NCBI Taxonomy" id="62708"/>
    <lineage>
        <taxon>Eukaryota</taxon>
        <taxon>Fungi</taxon>
        <taxon>Dikarya</taxon>
        <taxon>Ascomycota</taxon>
        <taxon>Pezizomycotina</taxon>
        <taxon>Leotiomycetes</taxon>
        <taxon>Erysiphales</taxon>
        <taxon>Erysiphaceae</taxon>
        <taxon>Golovinomyces</taxon>
    </lineage>
</organism>
<dbReference type="SUPFAM" id="SSF50249">
    <property type="entry name" value="Nucleic acid-binding proteins"/>
    <property type="match status" value="1"/>
</dbReference>
<dbReference type="InterPro" id="IPR023319">
    <property type="entry name" value="Tex-like_HTH_dom_sf"/>
</dbReference>
<accession>A0A420H9Y8</accession>
<protein>
    <recommendedName>
        <fullName evidence="4 10">Transcription elongation factor Spt6</fullName>
    </recommendedName>
</protein>
<dbReference type="Pfam" id="PF21710">
    <property type="entry name" value="Spt6_S1"/>
    <property type="match status" value="1"/>
</dbReference>
<dbReference type="InterPro" id="IPR035420">
    <property type="entry name" value="Spt6_SH2"/>
</dbReference>
<feature type="region of interest" description="Disordered" evidence="11">
    <location>
        <begin position="1"/>
        <end position="96"/>
    </location>
</feature>
<dbReference type="InterPro" id="IPR000980">
    <property type="entry name" value="SH2"/>
</dbReference>
<evidence type="ECO:0000256" key="5">
    <source>
        <dbReference type="ARBA" id="ARBA00022454"/>
    </source>
</evidence>
<feature type="domain" description="S1 motif" evidence="12">
    <location>
        <begin position="1106"/>
        <end position="1174"/>
    </location>
</feature>
<dbReference type="InterPro" id="IPR037027">
    <property type="entry name" value="YqgF/RNaseH-like_dom_sf"/>
</dbReference>
<evidence type="ECO:0000313" key="14">
    <source>
        <dbReference type="Proteomes" id="UP000285405"/>
    </source>
</evidence>
<sequence length="1412" mass="162641">MSVQDLIHGEAELDDEENENSFDEESGEARNPKGQPDVNLDDSSEEEDDDDEEAARAIREGFIIDDEDEEQDERERRRRRDKKRRRAEREEEEAILDEEDLDLIGEANPEYKRKIQSAQPKLKRLKRGYRDGSEQRRERGLDEIFSDDEELDGPHINESRFSRSDHHRVDEFADFIEEDDLEDEDERQRHQEEMEVARPRDRGYIGNSETTGLDKDALEDMEAIFGNGEDYDWALALEDEAEAREAGDHTLELKDVFEPSQLSEKLLTDADNTIRWTDEPERFQLDRMPYKNVVITEEQFKEENRWITSLIWPKKQLPSDLQAPFTKAIGKVLEFFVVDEVEVPYVFQHRKDYLIHATKTLIRSNKDSEQDEYQVSAQKLLNQDDLWRILELDLKFRALVEKRNAILKAYENLKTRAGIEDKTVEDMIPAAATMEELQDIQDYIYFEYALELRDLTTNGELREKRRPSSSKPSLFDRIRRDKAYSLVKLYGITPNQVAQNALQEGRKQYTEDASQTPIELADSLLSESEFGSGDKILLSARQMYAEELFMSPRMRKHFRMSYYMMGVVNCRRTEKGLRKIDEQHPYYALKYLQNQTFSDIANKPEIFLKMLKAEEEGLLEVKVLLQNEREFKKQLFAQFASDNFSELADAWNDERQKALDIAFVKLERVITKGVKESMRTECQDSILKICREEYSRKLDQAPYQPPDMTLGTIPRVLALSNGNGDPGRDAVCWAWVEEDGRVVENGKLNDIFRNEKDRQKFVDIVQRRKPDVIGVSGFSAETHKLTNVLRDIIIEKGLRAAEFEDGEAVGDSSKLLEVVVVNDEVARLFKNSPRAIANHPGLPPLTRYCVALAKYMQNPMKEYAALGKDIISLSFHPCQQLLPEEKLLKHLETAMVDMVNLCGVDINEAMSDSNTAALLPYICGLGHRKASAVLKTINTNGGVVNTRDELVGDLDQRKLPVVGPRVWNNCASFLIIAYDNSNPVLDYLDNTRVHPEDYELGRKMAADALELDEEDVKVEVDYGGPGAIVRKLIKEDEQEKVNDLILEEYAEQLERNYNQRKRATLETIRAELLQPYEELRKDFAILSTDEIFTMLTGETKDSLHEGMIVPINIRLAKEDFIIAKLDSGLEGKVEASEGSDTGMPLNRLYSVGQTTQAKVLEVDRANFTVRLSLREDALRVPFRKRVDRDHGTWDFFQENKDKEELREKDKATGRTRRVVKHPLFRPFNSTQAEEYLGSQTPGDVVIRSSSKGNDHLAVTWKVADGVYQHIDVLELQKENEFSVGRQLKIGGKYTYSDLDELIVDHVKAMAKKVDEMKTHEKYQGGSKADTEKWLTTYTEANPKRSVYAFCLDPRHPGYFFLCFKAGQAARVNAWPVRIVPNAFELMKSPYPDMKALCNGFKLRHISEVSKRV</sequence>
<dbReference type="InterPro" id="IPR035018">
    <property type="entry name" value="Spt6_SH2_C"/>
</dbReference>
<dbReference type="OrthoDB" id="995477at2759"/>
<feature type="compositionally biased region" description="Acidic residues" evidence="11">
    <location>
        <begin position="63"/>
        <end position="72"/>
    </location>
</feature>
<feature type="compositionally biased region" description="Basic and acidic residues" evidence="11">
    <location>
        <begin position="152"/>
        <end position="164"/>
    </location>
</feature>
<evidence type="ECO:0000256" key="7">
    <source>
        <dbReference type="ARBA" id="ARBA00023163"/>
    </source>
</evidence>
<proteinExistence type="inferred from homology"/>
<dbReference type="Pfam" id="PF14641">
    <property type="entry name" value="HTH_44"/>
    <property type="match status" value="1"/>
</dbReference>
<dbReference type="InterPro" id="IPR055179">
    <property type="entry name" value="Tex-like_central_region"/>
</dbReference>
<feature type="region of interest" description="Disordered" evidence="11">
    <location>
        <begin position="112"/>
        <end position="164"/>
    </location>
</feature>
<dbReference type="InterPro" id="IPR049540">
    <property type="entry name" value="Spt6-like_S1"/>
</dbReference>
<evidence type="ECO:0000256" key="4">
    <source>
        <dbReference type="ARBA" id="ARBA00020248"/>
    </source>
</evidence>
<evidence type="ECO:0000256" key="3">
    <source>
        <dbReference type="ARBA" id="ARBA00009253"/>
    </source>
</evidence>
<dbReference type="InterPro" id="IPR042066">
    <property type="entry name" value="Spt6_death-like"/>
</dbReference>
<dbReference type="Pfam" id="PF14635">
    <property type="entry name" value="HHH_7"/>
    <property type="match status" value="1"/>
</dbReference>
<dbReference type="GO" id="GO:0008023">
    <property type="term" value="C:transcription elongation factor complex"/>
    <property type="evidence" value="ECO:0007669"/>
    <property type="project" value="TreeGrafter"/>
</dbReference>
<dbReference type="Gene3D" id="3.30.420.140">
    <property type="entry name" value="YqgF/RNase H-like domain"/>
    <property type="match status" value="1"/>
</dbReference>
<comment type="subcellular location">
    <subcellularLocation>
        <location evidence="2">Chromosome</location>
    </subcellularLocation>
    <subcellularLocation>
        <location evidence="1 10">Nucleus</location>
    </subcellularLocation>
</comment>
<reference evidence="13 14" key="1">
    <citation type="journal article" date="2018" name="BMC Genomics">
        <title>Comparative genome analyses reveal sequence features reflecting distinct modes of host-adaptation between dicot and monocot powdery mildew.</title>
        <authorList>
            <person name="Wu Y."/>
            <person name="Ma X."/>
            <person name="Pan Z."/>
            <person name="Kale S.D."/>
            <person name="Song Y."/>
            <person name="King H."/>
            <person name="Zhang Q."/>
            <person name="Presley C."/>
            <person name="Deng X."/>
            <person name="Wei C.I."/>
            <person name="Xiao S."/>
        </authorList>
    </citation>
    <scope>NUCLEOTIDE SEQUENCE [LARGE SCALE GENOMIC DNA]</scope>
    <source>
        <strain evidence="13">UCSC1</strain>
    </source>
</reference>
<dbReference type="Pfam" id="PF14633">
    <property type="entry name" value="SH2_2"/>
    <property type="match status" value="1"/>
</dbReference>
<dbReference type="PIRSF" id="PIRSF036947">
    <property type="entry name" value="Spt6"/>
    <property type="match status" value="1"/>
</dbReference>
<evidence type="ECO:0000313" key="13">
    <source>
        <dbReference type="EMBL" id="RKF54254.1"/>
    </source>
</evidence>
<dbReference type="GO" id="GO:0042393">
    <property type="term" value="F:histone binding"/>
    <property type="evidence" value="ECO:0007669"/>
    <property type="project" value="TreeGrafter"/>
</dbReference>
<dbReference type="SUPFAM" id="SSF55550">
    <property type="entry name" value="SH2 domain"/>
    <property type="match status" value="1"/>
</dbReference>
<dbReference type="SUPFAM" id="SSF47781">
    <property type="entry name" value="RuvA domain 2-like"/>
    <property type="match status" value="2"/>
</dbReference>
<dbReference type="SUPFAM" id="SSF158832">
    <property type="entry name" value="Tex N-terminal region-like"/>
    <property type="match status" value="1"/>
</dbReference>
<dbReference type="SUPFAM" id="SSF53098">
    <property type="entry name" value="Ribonuclease H-like"/>
    <property type="match status" value="1"/>
</dbReference>
<evidence type="ECO:0000256" key="9">
    <source>
        <dbReference type="ARBA" id="ARBA00093389"/>
    </source>
</evidence>
<dbReference type="CDD" id="cd09918">
    <property type="entry name" value="SH2_Nterm_SPT6_like"/>
    <property type="match status" value="1"/>
</dbReference>
<keyword evidence="13" id="KW-0648">Protein biosynthesis</keyword>
<feature type="compositionally biased region" description="Basic and acidic residues" evidence="11">
    <location>
        <begin position="128"/>
        <end position="142"/>
    </location>
</feature>
<dbReference type="Proteomes" id="UP000285405">
    <property type="component" value="Unassembled WGS sequence"/>
</dbReference>
<dbReference type="Gene3D" id="1.10.150.850">
    <property type="entry name" value="Spt6, helix-hairpin-helix domain"/>
    <property type="match status" value="1"/>
</dbReference>
<comment type="caution">
    <text evidence="13">The sequence shown here is derived from an EMBL/GenBank/DDBJ whole genome shotgun (WGS) entry which is preliminary data.</text>
</comment>
<dbReference type="Gene3D" id="1.10.3500.10">
    <property type="entry name" value="Tex N-terminal region-like"/>
    <property type="match status" value="1"/>
</dbReference>
<evidence type="ECO:0000256" key="10">
    <source>
        <dbReference type="PIRNR" id="PIRNR036947"/>
    </source>
</evidence>
<dbReference type="FunFam" id="1.10.10.650:FF:000004">
    <property type="entry name" value="Transcription elongation factor Spt6"/>
    <property type="match status" value="1"/>
</dbReference>
<dbReference type="GO" id="GO:0003677">
    <property type="term" value="F:DNA binding"/>
    <property type="evidence" value="ECO:0007669"/>
    <property type="project" value="InterPro"/>
</dbReference>
<dbReference type="InterPro" id="IPR028231">
    <property type="entry name" value="Spt6_YqgF"/>
</dbReference>
<dbReference type="InterPro" id="IPR036860">
    <property type="entry name" value="SH2_dom_sf"/>
</dbReference>
<dbReference type="InterPro" id="IPR017072">
    <property type="entry name" value="TF_Spt6"/>
</dbReference>